<gene>
    <name evidence="1" type="ORF">FKG94_20465</name>
</gene>
<dbReference type="EMBL" id="VHSG01000023">
    <property type="protein sequence ID" value="TQV70707.1"/>
    <property type="molecule type" value="Genomic_DNA"/>
</dbReference>
<name>A0A545T0F8_9GAMM</name>
<keyword evidence="2" id="KW-1185">Reference proteome</keyword>
<dbReference type="NCBIfam" id="TIGR02443">
    <property type="entry name" value="YheV family putative zinc ribbon protein"/>
    <property type="match status" value="1"/>
</dbReference>
<comment type="caution">
    <text evidence="1">The sequence shown here is derived from an EMBL/GenBank/DDBJ whole genome shotgun (WGS) entry which is preliminary data.</text>
</comment>
<organism evidence="1 2">
    <name type="scientific">Exilibacterium tricleocarpae</name>
    <dbReference type="NCBI Taxonomy" id="2591008"/>
    <lineage>
        <taxon>Bacteria</taxon>
        <taxon>Pseudomonadati</taxon>
        <taxon>Pseudomonadota</taxon>
        <taxon>Gammaproteobacteria</taxon>
        <taxon>Cellvibrionales</taxon>
        <taxon>Cellvibrionaceae</taxon>
        <taxon>Exilibacterium</taxon>
    </lineage>
</organism>
<accession>A0A545T0F8</accession>
<evidence type="ECO:0000313" key="2">
    <source>
        <dbReference type="Proteomes" id="UP000319732"/>
    </source>
</evidence>
<dbReference type="Pfam" id="PF09526">
    <property type="entry name" value="DUF2387"/>
    <property type="match status" value="1"/>
</dbReference>
<protein>
    <submittedName>
        <fullName evidence="1">YheV family putative metal-binding protein</fullName>
    </submittedName>
</protein>
<dbReference type="RefSeq" id="WP_142928808.1">
    <property type="nucleotide sequence ID" value="NZ_ML660101.1"/>
</dbReference>
<dbReference type="InterPro" id="IPR012658">
    <property type="entry name" value="YheV"/>
</dbReference>
<dbReference type="AlphaFoldDB" id="A0A545T0F8"/>
<evidence type="ECO:0000313" key="1">
    <source>
        <dbReference type="EMBL" id="TQV70707.1"/>
    </source>
</evidence>
<reference evidence="1 2" key="1">
    <citation type="submission" date="2019-06" db="EMBL/GenBank/DDBJ databases">
        <title>Whole genome sequence for Cellvibrionaceae sp. R142.</title>
        <authorList>
            <person name="Wang G."/>
        </authorList>
    </citation>
    <scope>NUCLEOTIDE SEQUENCE [LARGE SCALE GENOMIC DNA]</scope>
    <source>
        <strain evidence="1 2">R142</strain>
    </source>
</reference>
<dbReference type="Proteomes" id="UP000319732">
    <property type="component" value="Unassembled WGS sequence"/>
</dbReference>
<proteinExistence type="predicted"/>
<sequence length="83" mass="9331">MTFSKQPRFLAGAVCPRCAAQDKLQVYNQDGRDMRECVACGFKEQMNFQPAVRELGTRVNQTEASIEAETQVLTFSPADQKKD</sequence>
<dbReference type="OrthoDB" id="5881059at2"/>